<accession>A0A5N6R052</accession>
<comment type="similarity">
    <text evidence="1">Belongs to the peptidase S10 family.</text>
</comment>
<dbReference type="AlphaFoldDB" id="A0A5N6R052"/>
<dbReference type="PRINTS" id="PR00724">
    <property type="entry name" value="CRBOXYPTASEC"/>
</dbReference>
<evidence type="ECO:0000256" key="3">
    <source>
        <dbReference type="ARBA" id="ARBA00022670"/>
    </source>
</evidence>
<evidence type="ECO:0000256" key="5">
    <source>
        <dbReference type="ARBA" id="ARBA00023180"/>
    </source>
</evidence>
<dbReference type="PANTHER" id="PTHR11802:SF458">
    <property type="entry name" value="SERINE CARBOXYPEPTIDASE-LIKE 50"/>
    <property type="match status" value="1"/>
</dbReference>
<protein>
    <recommendedName>
        <fullName evidence="8">Carboxypeptidase</fullName>
    </recommendedName>
</protein>
<evidence type="ECO:0008006" key="8">
    <source>
        <dbReference type="Google" id="ProtNLM"/>
    </source>
</evidence>
<reference evidence="6 7" key="1">
    <citation type="submission" date="2019-06" db="EMBL/GenBank/DDBJ databases">
        <title>A chromosomal-level reference genome of Carpinus fangiana (Coryloideae, Betulaceae).</title>
        <authorList>
            <person name="Yang X."/>
            <person name="Wang Z."/>
            <person name="Zhang L."/>
            <person name="Hao G."/>
            <person name="Liu J."/>
            <person name="Yang Y."/>
        </authorList>
    </citation>
    <scope>NUCLEOTIDE SEQUENCE [LARGE SCALE GENOMIC DNA]</scope>
    <source>
        <strain evidence="6">Cfa_2016G</strain>
        <tissue evidence="6">Leaf</tissue>
    </source>
</reference>
<evidence type="ECO:0000313" key="6">
    <source>
        <dbReference type="EMBL" id="KAE8022848.1"/>
    </source>
</evidence>
<dbReference type="PANTHER" id="PTHR11802">
    <property type="entry name" value="SERINE PROTEASE FAMILY S10 SERINE CARBOXYPEPTIDASE"/>
    <property type="match status" value="1"/>
</dbReference>
<dbReference type="Gene3D" id="3.40.50.1820">
    <property type="entry name" value="alpha/beta hydrolase"/>
    <property type="match status" value="1"/>
</dbReference>
<keyword evidence="7" id="KW-1185">Reference proteome</keyword>
<dbReference type="Pfam" id="PF00450">
    <property type="entry name" value="Peptidase_S10"/>
    <property type="match status" value="1"/>
</dbReference>
<evidence type="ECO:0000256" key="4">
    <source>
        <dbReference type="ARBA" id="ARBA00022801"/>
    </source>
</evidence>
<dbReference type="OrthoDB" id="443318at2759"/>
<sequence length="483" mass="53925">MGSRSSNLLKLLFFISFLLFLIIFVLHHIAALSPRSEATVTDKLKHPKDPIPLSASSRFSFFFPDDALPAKTGYLSVNQTSSSAIFYAFYEAQDPISPLSQTPIVVWLQGGPGCSSMVGNFFEIGPWRVTSRSESFALESNLGSWNRIFGLLFLDNPIGTGFSIASTPEEIPRDQFSVASHLFAAITSFIGLDPLFKSRPLYFAGESYAGKFVPAIGYHILKANAYLPASKRVNLGGVAIGNGLTDPVNQVSTHAANAYYSGLINERQRDELEKLQREAIKLTKMGKWREATNARSHVLSMLQRMTGLATLHDFSKKDHPYETEMVFAFLRKEEVKKALGVKETLVQDVCSDDVAAALHDDFMKSVKFMVEFLVKRSKVLLYQGHLDMRDSVVSTEAWVKTMKWEGLDEFLMAERKVWRVKEGLAGYVQKWGNLSHAVVLGAGHLVPSDQALSSQAMIEDWVLERGSFGYEDKQDELFTSLFD</sequence>
<keyword evidence="5" id="KW-0325">Glycoprotein</keyword>
<name>A0A5N6R052_9ROSI</name>
<evidence type="ECO:0000313" key="7">
    <source>
        <dbReference type="Proteomes" id="UP000327013"/>
    </source>
</evidence>
<keyword evidence="3" id="KW-0645">Protease</keyword>
<dbReference type="InterPro" id="IPR029058">
    <property type="entry name" value="AB_hydrolase_fold"/>
</dbReference>
<dbReference type="GO" id="GO:0006508">
    <property type="term" value="P:proteolysis"/>
    <property type="evidence" value="ECO:0007669"/>
    <property type="project" value="UniProtKB-KW"/>
</dbReference>
<dbReference type="InterPro" id="IPR001563">
    <property type="entry name" value="Peptidase_S10"/>
</dbReference>
<dbReference type="FunFam" id="3.40.50.1820:FF:000163">
    <property type="entry name" value="Carboxypeptidase"/>
    <property type="match status" value="1"/>
</dbReference>
<dbReference type="SUPFAM" id="SSF53474">
    <property type="entry name" value="alpha/beta-Hydrolases"/>
    <property type="match status" value="1"/>
</dbReference>
<dbReference type="GO" id="GO:0004185">
    <property type="term" value="F:serine-type carboxypeptidase activity"/>
    <property type="evidence" value="ECO:0007669"/>
    <property type="project" value="InterPro"/>
</dbReference>
<evidence type="ECO:0000256" key="2">
    <source>
        <dbReference type="ARBA" id="ARBA00022645"/>
    </source>
</evidence>
<organism evidence="6 7">
    <name type="scientific">Carpinus fangiana</name>
    <dbReference type="NCBI Taxonomy" id="176857"/>
    <lineage>
        <taxon>Eukaryota</taxon>
        <taxon>Viridiplantae</taxon>
        <taxon>Streptophyta</taxon>
        <taxon>Embryophyta</taxon>
        <taxon>Tracheophyta</taxon>
        <taxon>Spermatophyta</taxon>
        <taxon>Magnoliopsida</taxon>
        <taxon>eudicotyledons</taxon>
        <taxon>Gunneridae</taxon>
        <taxon>Pentapetalae</taxon>
        <taxon>rosids</taxon>
        <taxon>fabids</taxon>
        <taxon>Fagales</taxon>
        <taxon>Betulaceae</taxon>
        <taxon>Carpinus</taxon>
    </lineage>
</organism>
<evidence type="ECO:0000256" key="1">
    <source>
        <dbReference type="ARBA" id="ARBA00009431"/>
    </source>
</evidence>
<dbReference type="PROSITE" id="PS00560">
    <property type="entry name" value="CARBOXYPEPT_SER_HIS"/>
    <property type="match status" value="1"/>
</dbReference>
<dbReference type="Proteomes" id="UP000327013">
    <property type="component" value="Chromosome 3"/>
</dbReference>
<dbReference type="InterPro" id="IPR033124">
    <property type="entry name" value="Ser_caboxypep_his_AS"/>
</dbReference>
<proteinExistence type="inferred from homology"/>
<dbReference type="EMBL" id="CM017323">
    <property type="protein sequence ID" value="KAE8022848.1"/>
    <property type="molecule type" value="Genomic_DNA"/>
</dbReference>
<gene>
    <name evidence="6" type="ORF">FH972_008616</name>
</gene>
<keyword evidence="4" id="KW-0378">Hydrolase</keyword>
<keyword evidence="2" id="KW-0121">Carboxypeptidase</keyword>